<accession>A0A9Q3J9U7</accession>
<sequence length="72" mass="8070">MFVVLSSLLSNNSNKIKRPIMSGGLMPWLKQHKLVSDSILRRFELLDRGMVVYMIKTATTSTSHSAFLSSPT</sequence>
<dbReference type="AlphaFoldDB" id="A0A9Q3J9U7"/>
<gene>
    <name evidence="1" type="ORF">O181_098147</name>
</gene>
<dbReference type="Proteomes" id="UP000765509">
    <property type="component" value="Unassembled WGS sequence"/>
</dbReference>
<evidence type="ECO:0000313" key="1">
    <source>
        <dbReference type="EMBL" id="MBW0558432.1"/>
    </source>
</evidence>
<dbReference type="EMBL" id="AVOT02066684">
    <property type="protein sequence ID" value="MBW0558432.1"/>
    <property type="molecule type" value="Genomic_DNA"/>
</dbReference>
<comment type="caution">
    <text evidence="1">The sequence shown here is derived from an EMBL/GenBank/DDBJ whole genome shotgun (WGS) entry which is preliminary data.</text>
</comment>
<keyword evidence="2" id="KW-1185">Reference proteome</keyword>
<reference evidence="1" key="1">
    <citation type="submission" date="2021-03" db="EMBL/GenBank/DDBJ databases">
        <title>Draft genome sequence of rust myrtle Austropuccinia psidii MF-1, a brazilian biotype.</title>
        <authorList>
            <person name="Quecine M.C."/>
            <person name="Pachon D.M.R."/>
            <person name="Bonatelli M.L."/>
            <person name="Correr F.H."/>
            <person name="Franceschini L.M."/>
            <person name="Leite T.F."/>
            <person name="Margarido G.R.A."/>
            <person name="Almeida C.A."/>
            <person name="Ferrarezi J.A."/>
            <person name="Labate C.A."/>
        </authorList>
    </citation>
    <scope>NUCLEOTIDE SEQUENCE</scope>
    <source>
        <strain evidence="1">MF-1</strain>
    </source>
</reference>
<proteinExistence type="predicted"/>
<evidence type="ECO:0000313" key="2">
    <source>
        <dbReference type="Proteomes" id="UP000765509"/>
    </source>
</evidence>
<organism evidence="1 2">
    <name type="scientific">Austropuccinia psidii MF-1</name>
    <dbReference type="NCBI Taxonomy" id="1389203"/>
    <lineage>
        <taxon>Eukaryota</taxon>
        <taxon>Fungi</taxon>
        <taxon>Dikarya</taxon>
        <taxon>Basidiomycota</taxon>
        <taxon>Pucciniomycotina</taxon>
        <taxon>Pucciniomycetes</taxon>
        <taxon>Pucciniales</taxon>
        <taxon>Sphaerophragmiaceae</taxon>
        <taxon>Austropuccinia</taxon>
    </lineage>
</organism>
<name>A0A9Q3J9U7_9BASI</name>
<protein>
    <submittedName>
        <fullName evidence="1">Uncharacterized protein</fullName>
    </submittedName>
</protein>